<dbReference type="AlphaFoldDB" id="I5C808"/>
<keyword evidence="3" id="KW-0547">Nucleotide-binding</keyword>
<dbReference type="EMBL" id="AJXZ01000002">
    <property type="protein sequence ID" value="EIM77960.1"/>
    <property type="molecule type" value="Genomic_DNA"/>
</dbReference>
<evidence type="ECO:0000259" key="7">
    <source>
        <dbReference type="PROSITE" id="PS50893"/>
    </source>
</evidence>
<dbReference type="InterPro" id="IPR017871">
    <property type="entry name" value="ABC_transporter-like_CS"/>
</dbReference>
<evidence type="ECO:0000256" key="3">
    <source>
        <dbReference type="ARBA" id="ARBA00022741"/>
    </source>
</evidence>
<dbReference type="SUPFAM" id="SSF52540">
    <property type="entry name" value="P-loop containing nucleoside triphosphate hydrolases"/>
    <property type="match status" value="1"/>
</dbReference>
<evidence type="ECO:0000256" key="2">
    <source>
        <dbReference type="ARBA" id="ARBA00022448"/>
    </source>
</evidence>
<feature type="domain" description="ABC transporter" evidence="7">
    <location>
        <begin position="25"/>
        <end position="261"/>
    </location>
</feature>
<evidence type="ECO:0000256" key="4">
    <source>
        <dbReference type="ARBA" id="ARBA00022840"/>
    </source>
</evidence>
<keyword evidence="5" id="KW-1278">Translocase</keyword>
<protein>
    <submittedName>
        <fullName evidence="8">Iron-hydroxamate transporter ATP-binding subunit</fullName>
    </submittedName>
</protein>
<organism evidence="8 9">
    <name type="scientific">Nitratireductor aquibiodomus RA22</name>
    <dbReference type="NCBI Taxonomy" id="1189611"/>
    <lineage>
        <taxon>Bacteria</taxon>
        <taxon>Pseudomonadati</taxon>
        <taxon>Pseudomonadota</taxon>
        <taxon>Alphaproteobacteria</taxon>
        <taxon>Hyphomicrobiales</taxon>
        <taxon>Phyllobacteriaceae</taxon>
        <taxon>Nitratireductor</taxon>
    </lineage>
</organism>
<keyword evidence="4 8" id="KW-0067">ATP-binding</keyword>
<reference evidence="8 9" key="1">
    <citation type="journal article" date="2012" name="J. Bacteriol.">
        <title>Genome Sequence of Nitratireductor aquibiodomus Strain RA22.</title>
        <authorList>
            <person name="Singh A."/>
            <person name="Jangir P.K."/>
            <person name="Kumari C."/>
            <person name="Sharma R."/>
        </authorList>
    </citation>
    <scope>NUCLEOTIDE SEQUENCE [LARGE SCALE GENOMIC DNA]</scope>
    <source>
        <strain evidence="8 9">RA22</strain>
    </source>
</reference>
<sequence length="279" mass="30539">MGAPARAFHPNADGMPMNAHSLTGFEVENLEFRPNGRAILSDLNASFNCGRIYGIIGPNGAGKSTLMKLLARHLRPTAGKVRFAGDDANGWNGRAFAREVAYLPQSLPTAEHQTVRELVALGRYPWHGPFRKLSTEDRNAVDTALDETGSREHENRLVGTLSGGERQRAWIAMVLAQARHFLLLDEPTSALDLAHQARILALLREIVDRRGIGVALIVHDLNIAAQFCDRILALRDGRLIASDAPSQIMTPKVLTDLYDIPMEVFAHPADGRPVGYIAS</sequence>
<dbReference type="PATRIC" id="fig|1189611.3.peg.257"/>
<comment type="caution">
    <text evidence="8">The sequence shown here is derived from an EMBL/GenBank/DDBJ whole genome shotgun (WGS) entry which is preliminary data.</text>
</comment>
<dbReference type="PROSITE" id="PS50893">
    <property type="entry name" value="ABC_TRANSPORTER_2"/>
    <property type="match status" value="1"/>
</dbReference>
<dbReference type="InterPro" id="IPR027417">
    <property type="entry name" value="P-loop_NTPase"/>
</dbReference>
<dbReference type="STRING" id="204799.GCA_001696575_02099"/>
<evidence type="ECO:0000256" key="5">
    <source>
        <dbReference type="ARBA" id="ARBA00022967"/>
    </source>
</evidence>
<accession>I5C808</accession>
<evidence type="ECO:0000256" key="1">
    <source>
        <dbReference type="ARBA" id="ARBA00005417"/>
    </source>
</evidence>
<dbReference type="InterPro" id="IPR003593">
    <property type="entry name" value="AAA+_ATPase"/>
</dbReference>
<dbReference type="SMART" id="SM00382">
    <property type="entry name" value="AAA"/>
    <property type="match status" value="1"/>
</dbReference>
<dbReference type="GO" id="GO:0005524">
    <property type="term" value="F:ATP binding"/>
    <property type="evidence" value="ECO:0007669"/>
    <property type="project" value="UniProtKB-KW"/>
</dbReference>
<dbReference type="PANTHER" id="PTHR42794">
    <property type="entry name" value="HEMIN IMPORT ATP-BINDING PROTEIN HMUV"/>
    <property type="match status" value="1"/>
</dbReference>
<dbReference type="FunFam" id="3.40.50.300:FF:000134">
    <property type="entry name" value="Iron-enterobactin ABC transporter ATP-binding protein"/>
    <property type="match status" value="1"/>
</dbReference>
<keyword evidence="2" id="KW-0813">Transport</keyword>
<dbReference type="GO" id="GO:0016887">
    <property type="term" value="F:ATP hydrolysis activity"/>
    <property type="evidence" value="ECO:0007669"/>
    <property type="project" value="InterPro"/>
</dbReference>
<evidence type="ECO:0000313" key="8">
    <source>
        <dbReference type="EMBL" id="EIM77960.1"/>
    </source>
</evidence>
<comment type="function">
    <text evidence="6">Part of the ABC transporter complex HmuTUV involved in hemin import. Responsible for energy coupling to the transport system.</text>
</comment>
<dbReference type="InterPro" id="IPR003439">
    <property type="entry name" value="ABC_transporter-like_ATP-bd"/>
</dbReference>
<dbReference type="Gene3D" id="3.40.50.300">
    <property type="entry name" value="P-loop containing nucleotide triphosphate hydrolases"/>
    <property type="match status" value="1"/>
</dbReference>
<dbReference type="Pfam" id="PF00005">
    <property type="entry name" value="ABC_tran"/>
    <property type="match status" value="1"/>
</dbReference>
<dbReference type="CDD" id="cd03214">
    <property type="entry name" value="ABC_Iron-Siderophores_B12_Hemin"/>
    <property type="match status" value="1"/>
</dbReference>
<gene>
    <name evidence="8" type="ORF">A33O_01255</name>
</gene>
<evidence type="ECO:0000313" key="9">
    <source>
        <dbReference type="Proteomes" id="UP000004622"/>
    </source>
</evidence>
<dbReference type="PANTHER" id="PTHR42794:SF1">
    <property type="entry name" value="HEMIN IMPORT ATP-BINDING PROTEIN HMUV"/>
    <property type="match status" value="1"/>
</dbReference>
<dbReference type="PROSITE" id="PS00211">
    <property type="entry name" value="ABC_TRANSPORTER_1"/>
    <property type="match status" value="1"/>
</dbReference>
<name>I5C808_9HYPH</name>
<comment type="similarity">
    <text evidence="1">Belongs to the ABC transporter superfamily.</text>
</comment>
<dbReference type="Proteomes" id="UP000004622">
    <property type="component" value="Unassembled WGS sequence"/>
</dbReference>
<evidence type="ECO:0000256" key="6">
    <source>
        <dbReference type="ARBA" id="ARBA00037066"/>
    </source>
</evidence>
<proteinExistence type="inferred from homology"/>